<dbReference type="InterPro" id="IPR012347">
    <property type="entry name" value="Ferritin-like"/>
</dbReference>
<evidence type="ECO:0000256" key="2">
    <source>
        <dbReference type="RuleBase" id="RU003875"/>
    </source>
</evidence>
<dbReference type="PATRIC" id="fig|1183438.3.peg.601"/>
<dbReference type="PRINTS" id="PR01346">
    <property type="entry name" value="HELNAPAPROT"/>
</dbReference>
<dbReference type="InterPro" id="IPR002177">
    <property type="entry name" value="DPS_DNA-bd"/>
</dbReference>
<dbReference type="AlphaFoldDB" id="U5QD63"/>
<evidence type="ECO:0000259" key="3">
    <source>
        <dbReference type="Pfam" id="PF00210"/>
    </source>
</evidence>
<dbReference type="EMBL" id="CP003587">
    <property type="protein sequence ID" value="AGY56847.1"/>
    <property type="molecule type" value="Genomic_DNA"/>
</dbReference>
<accession>U5QD63</accession>
<organism evidence="4 5">
    <name type="scientific">Gloeobacter kilaueensis (strain ATCC BAA-2537 / CCAP 1431/1 / ULC 316 / JS1)</name>
    <dbReference type="NCBI Taxonomy" id="1183438"/>
    <lineage>
        <taxon>Bacteria</taxon>
        <taxon>Bacillati</taxon>
        <taxon>Cyanobacteriota</taxon>
        <taxon>Cyanophyceae</taxon>
        <taxon>Gloeobacterales</taxon>
        <taxon>Gloeobacteraceae</taxon>
        <taxon>Gloeobacter</taxon>
    </lineage>
</organism>
<name>U5QD63_GLOK1</name>
<dbReference type="PANTHER" id="PTHR42932:SF1">
    <property type="entry name" value="GENERAL STRESS PROTEIN 20U"/>
    <property type="match status" value="1"/>
</dbReference>
<dbReference type="GO" id="GO:0008199">
    <property type="term" value="F:ferric iron binding"/>
    <property type="evidence" value="ECO:0007669"/>
    <property type="project" value="InterPro"/>
</dbReference>
<protein>
    <submittedName>
        <fullName evidence="4">Ferritin Dps family protein</fullName>
    </submittedName>
</protein>
<dbReference type="eggNOG" id="COG0783">
    <property type="taxonomic scope" value="Bacteria"/>
</dbReference>
<dbReference type="GO" id="GO:0016722">
    <property type="term" value="F:oxidoreductase activity, acting on metal ions"/>
    <property type="evidence" value="ECO:0007669"/>
    <property type="project" value="InterPro"/>
</dbReference>
<gene>
    <name evidence="4" type="primary">dps</name>
    <name evidence="4" type="ORF">GKIL_0601</name>
</gene>
<evidence type="ECO:0000313" key="4">
    <source>
        <dbReference type="EMBL" id="AGY56847.1"/>
    </source>
</evidence>
<dbReference type="HOGENOM" id="CLU_098183_2_0_3"/>
<dbReference type="PROSITE" id="PS00819">
    <property type="entry name" value="DPS_2"/>
    <property type="match status" value="1"/>
</dbReference>
<dbReference type="Gene3D" id="1.20.1260.10">
    <property type="match status" value="1"/>
</dbReference>
<dbReference type="SUPFAM" id="SSF47240">
    <property type="entry name" value="Ferritin-like"/>
    <property type="match status" value="1"/>
</dbReference>
<dbReference type="STRING" id="1183438.GKIL_0601"/>
<dbReference type="PANTHER" id="PTHR42932">
    <property type="entry name" value="GENERAL STRESS PROTEIN 20U"/>
    <property type="match status" value="1"/>
</dbReference>
<evidence type="ECO:0000313" key="5">
    <source>
        <dbReference type="Proteomes" id="UP000017396"/>
    </source>
</evidence>
<comment type="similarity">
    <text evidence="1 2">Belongs to the Dps family.</text>
</comment>
<dbReference type="RefSeq" id="WP_023171885.1">
    <property type="nucleotide sequence ID" value="NC_022600.1"/>
</dbReference>
<dbReference type="Pfam" id="PF00210">
    <property type="entry name" value="Ferritin"/>
    <property type="match status" value="1"/>
</dbReference>
<dbReference type="KEGG" id="glj:GKIL_0601"/>
<dbReference type="InterPro" id="IPR009078">
    <property type="entry name" value="Ferritin-like_SF"/>
</dbReference>
<proteinExistence type="inferred from homology"/>
<dbReference type="CDD" id="cd01043">
    <property type="entry name" value="DPS"/>
    <property type="match status" value="1"/>
</dbReference>
<dbReference type="InterPro" id="IPR008331">
    <property type="entry name" value="Ferritin_DPS_dom"/>
</dbReference>
<dbReference type="Proteomes" id="UP000017396">
    <property type="component" value="Chromosome"/>
</dbReference>
<reference evidence="4 5" key="1">
    <citation type="journal article" date="2013" name="PLoS ONE">
        <title>Cultivation and Complete Genome Sequencing of Gloeobacter kilaueensis sp. nov., from a Lava Cave in Kilauea Caldera, Hawai'i.</title>
        <authorList>
            <person name="Saw J.H."/>
            <person name="Schatz M."/>
            <person name="Brown M.V."/>
            <person name="Kunkel D.D."/>
            <person name="Foster J.S."/>
            <person name="Shick H."/>
            <person name="Christensen S."/>
            <person name="Hou S."/>
            <person name="Wan X."/>
            <person name="Donachie S.P."/>
        </authorList>
    </citation>
    <scope>NUCLEOTIDE SEQUENCE [LARGE SCALE GENOMIC DNA]</scope>
    <source>
        <strain evidence="5">JS</strain>
    </source>
</reference>
<sequence>MTTTLQPRLTELVTALNREQANALVLYLNYKKYHWLSFGPLFRDYHLLFDEHSSQVLDTIDELAERSLMIDGKPVADPAKYLPTATVRASEGELSLREMVQEALIAHEVIIAEMHKDAEAATEAGDIGTADVYTRLVQTHQKQRWFLKELLQKGDNLVS</sequence>
<keyword evidence="5" id="KW-1185">Reference proteome</keyword>
<dbReference type="InterPro" id="IPR023188">
    <property type="entry name" value="DPS_DNA-bd_CS"/>
</dbReference>
<evidence type="ECO:0000256" key="1">
    <source>
        <dbReference type="ARBA" id="ARBA00009497"/>
    </source>
</evidence>
<feature type="domain" description="Ferritin/DPS" evidence="3">
    <location>
        <begin position="14"/>
        <end position="154"/>
    </location>
</feature>
<dbReference type="OrthoDB" id="9797023at2"/>
<dbReference type="PIRSF" id="PIRSF005900">
    <property type="entry name" value="Dps"/>
    <property type="match status" value="1"/>
</dbReference>